<dbReference type="InterPro" id="IPR018356">
    <property type="entry name" value="Tscrpt_reg_HTH_DeoR_CS"/>
</dbReference>
<evidence type="ECO:0000313" key="6">
    <source>
        <dbReference type="Proteomes" id="UP000016649"/>
    </source>
</evidence>
<dbReference type="RefSeq" id="WP_021687533.1">
    <property type="nucleotide sequence ID" value="NZ_KI260567.1"/>
</dbReference>
<dbReference type="PANTHER" id="PTHR30363">
    <property type="entry name" value="HTH-TYPE TRANSCRIPTIONAL REGULATOR SRLR-RELATED"/>
    <property type="match status" value="1"/>
</dbReference>
<gene>
    <name evidence="5" type="ORF">HMPREF9193_01325</name>
</gene>
<evidence type="ECO:0000256" key="1">
    <source>
        <dbReference type="ARBA" id="ARBA00023015"/>
    </source>
</evidence>
<organism evidence="5 6">
    <name type="scientific">Treponema lecithinolyticum ATCC 700332</name>
    <dbReference type="NCBI Taxonomy" id="1321815"/>
    <lineage>
        <taxon>Bacteria</taxon>
        <taxon>Pseudomonadati</taxon>
        <taxon>Spirochaetota</taxon>
        <taxon>Spirochaetia</taxon>
        <taxon>Spirochaetales</taxon>
        <taxon>Treponemataceae</taxon>
        <taxon>Treponema</taxon>
    </lineage>
</organism>
<protein>
    <submittedName>
        <fullName evidence="5">Transcriptional regulator, DeoR family</fullName>
    </submittedName>
</protein>
<keyword evidence="2" id="KW-0238">DNA-binding</keyword>
<keyword evidence="6" id="KW-1185">Reference proteome</keyword>
<dbReference type="SUPFAM" id="SSF46785">
    <property type="entry name" value="Winged helix' DNA-binding domain"/>
    <property type="match status" value="1"/>
</dbReference>
<dbReference type="InterPro" id="IPR001034">
    <property type="entry name" value="DeoR_HTH"/>
</dbReference>
<dbReference type="InterPro" id="IPR037171">
    <property type="entry name" value="NagB/RpiA_transferase-like"/>
</dbReference>
<proteinExistence type="predicted"/>
<dbReference type="PRINTS" id="PR00037">
    <property type="entry name" value="HTHLACR"/>
</dbReference>
<dbReference type="SMART" id="SM00420">
    <property type="entry name" value="HTH_DEOR"/>
    <property type="match status" value="1"/>
</dbReference>
<dbReference type="SUPFAM" id="SSF100950">
    <property type="entry name" value="NagB/RpiA/CoA transferase-like"/>
    <property type="match status" value="1"/>
</dbReference>
<reference evidence="5 6" key="1">
    <citation type="submission" date="2013-08" db="EMBL/GenBank/DDBJ databases">
        <authorList>
            <person name="Weinstock G."/>
            <person name="Sodergren E."/>
            <person name="Wylie T."/>
            <person name="Fulton L."/>
            <person name="Fulton R."/>
            <person name="Fronick C."/>
            <person name="O'Laughlin M."/>
            <person name="Godfrey J."/>
            <person name="Miner T."/>
            <person name="Herter B."/>
            <person name="Appelbaum E."/>
            <person name="Cordes M."/>
            <person name="Lek S."/>
            <person name="Wollam A."/>
            <person name="Pepin K.H."/>
            <person name="Palsikar V.B."/>
            <person name="Mitreva M."/>
            <person name="Wilson R.K."/>
        </authorList>
    </citation>
    <scope>NUCLEOTIDE SEQUENCE [LARGE SCALE GENOMIC DNA]</scope>
    <source>
        <strain evidence="5 6">ATCC 700332</strain>
    </source>
</reference>
<name>A0ABN0NY74_TRELE</name>
<evidence type="ECO:0000313" key="5">
    <source>
        <dbReference type="EMBL" id="ERJ92570.1"/>
    </source>
</evidence>
<evidence type="ECO:0000256" key="3">
    <source>
        <dbReference type="ARBA" id="ARBA00023163"/>
    </source>
</evidence>
<dbReference type="Proteomes" id="UP000016649">
    <property type="component" value="Unassembled WGS sequence"/>
</dbReference>
<evidence type="ECO:0000256" key="2">
    <source>
        <dbReference type="ARBA" id="ARBA00023125"/>
    </source>
</evidence>
<dbReference type="EMBL" id="AWVH01000033">
    <property type="protein sequence ID" value="ERJ92570.1"/>
    <property type="molecule type" value="Genomic_DNA"/>
</dbReference>
<dbReference type="PANTHER" id="PTHR30363:SF44">
    <property type="entry name" value="AGA OPERON TRANSCRIPTIONAL REPRESSOR-RELATED"/>
    <property type="match status" value="1"/>
</dbReference>
<dbReference type="PROSITE" id="PS00894">
    <property type="entry name" value="HTH_DEOR_1"/>
    <property type="match status" value="1"/>
</dbReference>
<feature type="domain" description="HTH deoR-type" evidence="4">
    <location>
        <begin position="3"/>
        <end position="58"/>
    </location>
</feature>
<sequence>MIREKRFEQIKFQLLKNGIIDADEICSLLNVSRATVRRDLHVLEKEGALKRIHGGAVTVSSEKEQPFYSKISIAEKEKREIGITAASLIPEGSVVGCTGGTTVMNVVQAIKEKKISILTNAINIAMELVSSNISDVIVTGGTLRPRSYELVGHEADEMISRFHLDIALIGIDGISITQGISTYTIAEAHTASLYINHAKKTVVVADHTKIGNVAPALIAPVSCVDVLITDQGITDSQRQALEQAGVEVIIAN</sequence>
<dbReference type="InterPro" id="IPR036390">
    <property type="entry name" value="WH_DNA-bd_sf"/>
</dbReference>
<dbReference type="SMART" id="SM01134">
    <property type="entry name" value="DeoRC"/>
    <property type="match status" value="1"/>
</dbReference>
<evidence type="ECO:0000259" key="4">
    <source>
        <dbReference type="PROSITE" id="PS51000"/>
    </source>
</evidence>
<dbReference type="Gene3D" id="1.10.10.10">
    <property type="entry name" value="Winged helix-like DNA-binding domain superfamily/Winged helix DNA-binding domain"/>
    <property type="match status" value="1"/>
</dbReference>
<dbReference type="InterPro" id="IPR014036">
    <property type="entry name" value="DeoR-like_C"/>
</dbReference>
<keyword evidence="1" id="KW-0805">Transcription regulation</keyword>
<dbReference type="Gene3D" id="3.40.50.1360">
    <property type="match status" value="1"/>
</dbReference>
<dbReference type="PROSITE" id="PS51000">
    <property type="entry name" value="HTH_DEOR_2"/>
    <property type="match status" value="1"/>
</dbReference>
<dbReference type="InterPro" id="IPR050313">
    <property type="entry name" value="Carb_Metab_HTH_regulators"/>
</dbReference>
<keyword evidence="3" id="KW-0804">Transcription</keyword>
<dbReference type="Pfam" id="PF08220">
    <property type="entry name" value="HTH_DeoR"/>
    <property type="match status" value="1"/>
</dbReference>
<dbReference type="InterPro" id="IPR036388">
    <property type="entry name" value="WH-like_DNA-bd_sf"/>
</dbReference>
<dbReference type="Pfam" id="PF00455">
    <property type="entry name" value="DeoRC"/>
    <property type="match status" value="1"/>
</dbReference>
<comment type="caution">
    <text evidence="5">The sequence shown here is derived from an EMBL/GenBank/DDBJ whole genome shotgun (WGS) entry which is preliminary data.</text>
</comment>
<accession>A0ABN0NY74</accession>